<accession>A0A395I5E9</accession>
<sequence length="299" mass="32285">MTLQYALVDVFTTTRFHGNPLAIVRVPAAQRASLAQETKQKIATEFNLSETVFLHEPPTEKPLSAGSVAIDIFTPKCEIPFAGHPTIGTACYILTQSSTNSLKELVTKAGAIPITRDSQTGLVGASIPFAYHEHQVPVQSGLVITGSAPVISIVKGLSFVLAQLPDLEALNGVSGALLKDCFTSEHLDEGWNEGPTGTKYFVDLGRDEQGCRQLRTRMFIGWEDPGTGSASSALACYLALKEAKELGTGPFHYHIVQGVEMGRRNDIYVTVERNESRDQISDVLLRGTAVLVGEGQIML</sequence>
<evidence type="ECO:0000313" key="2">
    <source>
        <dbReference type="EMBL" id="RAL14763.1"/>
    </source>
</evidence>
<dbReference type="NCBIfam" id="TIGR00654">
    <property type="entry name" value="PhzF_family"/>
    <property type="match status" value="1"/>
</dbReference>
<dbReference type="PANTHER" id="PTHR13774:SF32">
    <property type="entry name" value="ANTISENSE-ENHANCING SEQUENCE 1"/>
    <property type="match status" value="1"/>
</dbReference>
<evidence type="ECO:0000313" key="3">
    <source>
        <dbReference type="Proteomes" id="UP000248961"/>
    </source>
</evidence>
<dbReference type="PANTHER" id="PTHR13774">
    <property type="entry name" value="PHENAZINE BIOSYNTHESIS PROTEIN"/>
    <property type="match status" value="1"/>
</dbReference>
<gene>
    <name evidence="2" type="ORF">BO97DRAFT_403838</name>
</gene>
<dbReference type="SUPFAM" id="SSF54506">
    <property type="entry name" value="Diaminopimelate epimerase-like"/>
    <property type="match status" value="1"/>
</dbReference>
<name>A0A395I5E9_ASPHC</name>
<proteinExistence type="predicted"/>
<dbReference type="RefSeq" id="XP_025553917.1">
    <property type="nucleotide sequence ID" value="XM_025694826.1"/>
</dbReference>
<dbReference type="Pfam" id="PF02567">
    <property type="entry name" value="PhzC-PhzF"/>
    <property type="match status" value="1"/>
</dbReference>
<feature type="active site" evidence="1">
    <location>
        <position position="50"/>
    </location>
</feature>
<evidence type="ECO:0000256" key="1">
    <source>
        <dbReference type="PIRSR" id="PIRSR016184-1"/>
    </source>
</evidence>
<dbReference type="InterPro" id="IPR003719">
    <property type="entry name" value="Phenazine_PhzF-like"/>
</dbReference>
<dbReference type="Proteomes" id="UP000248961">
    <property type="component" value="Unassembled WGS sequence"/>
</dbReference>
<dbReference type="Gene3D" id="3.10.310.10">
    <property type="entry name" value="Diaminopimelate Epimerase, Chain A, domain 1"/>
    <property type="match status" value="2"/>
</dbReference>
<dbReference type="EMBL" id="KZ824273">
    <property type="protein sequence ID" value="RAL14763.1"/>
    <property type="molecule type" value="Genomic_DNA"/>
</dbReference>
<keyword evidence="3" id="KW-1185">Reference proteome</keyword>
<dbReference type="AlphaFoldDB" id="A0A395I5E9"/>
<dbReference type="GeneID" id="37199115"/>
<protein>
    <submittedName>
        <fullName evidence="2">Diaminopimelate epimerase-like protein</fullName>
    </submittedName>
</protein>
<dbReference type="PIRSF" id="PIRSF016184">
    <property type="entry name" value="PhzC_PhzF"/>
    <property type="match status" value="1"/>
</dbReference>
<dbReference type="VEuPathDB" id="FungiDB:BO97DRAFT_403838"/>
<dbReference type="STRING" id="1450537.A0A395I5E9"/>
<dbReference type="OrthoDB" id="75169at2759"/>
<dbReference type="GO" id="GO:0005737">
    <property type="term" value="C:cytoplasm"/>
    <property type="evidence" value="ECO:0007669"/>
    <property type="project" value="TreeGrafter"/>
</dbReference>
<dbReference type="GO" id="GO:0016853">
    <property type="term" value="F:isomerase activity"/>
    <property type="evidence" value="ECO:0007669"/>
    <property type="project" value="TreeGrafter"/>
</dbReference>
<reference evidence="2 3" key="1">
    <citation type="submission" date="2018-02" db="EMBL/GenBank/DDBJ databases">
        <title>The genomes of Aspergillus section Nigri reveals drivers in fungal speciation.</title>
        <authorList>
            <consortium name="DOE Joint Genome Institute"/>
            <person name="Vesth T.C."/>
            <person name="Nybo J."/>
            <person name="Theobald S."/>
            <person name="Brandl J."/>
            <person name="Frisvad J.C."/>
            <person name="Nielsen K.F."/>
            <person name="Lyhne E.K."/>
            <person name="Kogle M.E."/>
            <person name="Kuo A."/>
            <person name="Riley R."/>
            <person name="Clum A."/>
            <person name="Nolan M."/>
            <person name="Lipzen A."/>
            <person name="Salamov A."/>
            <person name="Henrissat B."/>
            <person name="Wiebenga A."/>
            <person name="De vries R.P."/>
            <person name="Grigoriev I.V."/>
            <person name="Mortensen U.H."/>
            <person name="Andersen M.R."/>
            <person name="Baker S.E."/>
        </authorList>
    </citation>
    <scope>NUCLEOTIDE SEQUENCE [LARGE SCALE GENOMIC DNA]</scope>
    <source>
        <strain evidence="2 3">CBS 101889</strain>
    </source>
</reference>
<organism evidence="2 3">
    <name type="scientific">Aspergillus homomorphus (strain CBS 101889)</name>
    <dbReference type="NCBI Taxonomy" id="1450537"/>
    <lineage>
        <taxon>Eukaryota</taxon>
        <taxon>Fungi</taxon>
        <taxon>Dikarya</taxon>
        <taxon>Ascomycota</taxon>
        <taxon>Pezizomycotina</taxon>
        <taxon>Eurotiomycetes</taxon>
        <taxon>Eurotiomycetidae</taxon>
        <taxon>Eurotiales</taxon>
        <taxon>Aspergillaceae</taxon>
        <taxon>Aspergillus</taxon>
        <taxon>Aspergillus subgen. Circumdati</taxon>
    </lineage>
</organism>